<feature type="region of interest" description="Disordered" evidence="1">
    <location>
        <begin position="1"/>
        <end position="181"/>
    </location>
</feature>
<evidence type="ECO:0000313" key="2">
    <source>
        <dbReference type="EMBL" id="KAJ4478032.1"/>
    </source>
</evidence>
<gene>
    <name evidence="2" type="ORF">J3R30DRAFT_2848453</name>
</gene>
<feature type="compositionally biased region" description="Acidic residues" evidence="1">
    <location>
        <begin position="81"/>
        <end position="93"/>
    </location>
</feature>
<evidence type="ECO:0000256" key="1">
    <source>
        <dbReference type="SAM" id="MobiDB-lite"/>
    </source>
</evidence>
<name>A0A9W9DNJ8_9AGAR</name>
<comment type="caution">
    <text evidence="2">The sequence shown here is derived from an EMBL/GenBank/DDBJ whole genome shotgun (WGS) entry which is preliminary data.</text>
</comment>
<dbReference type="EMBL" id="JAOTPV010000009">
    <property type="protein sequence ID" value="KAJ4478032.1"/>
    <property type="molecule type" value="Genomic_DNA"/>
</dbReference>
<accession>A0A9W9DNJ8</accession>
<sequence>MSNNGNILSGLFRSISRRGQRRAEESDSPSHADVNMEPQSSPTSTLVDQPTPNTAVINSVNADDGIQSDSSMPPLQAVSDSDGDDSGSEDEGEDIQRGNFMDTADSFHSGDIILHPDEDEDMPPLPIRPSPFANMRSQGTRRARVEDDGDGDSERDRRHPSQRALHNQSEPDPIRPLHPPQTNEHVHRHIVFSNFAGGAPGVGAGAAGPLPPNPHHRAHPQHPFPVHLMAQMGFDAHSNTTQNGNPEFSNNGSQGNNTNTPVGAPPQDHQNQQPHGAMPHTPNSFAAILQSLFQAAGSQPGAAFTTALNGVPIGDNEPHAGATNGGNSGFLGNLFTAMEGGMEGNVPSSFESLIFILDNRCFYVQYEYSWRASFLWFPAGPRT</sequence>
<feature type="compositionally biased region" description="Polar residues" evidence="1">
    <location>
        <begin position="237"/>
        <end position="248"/>
    </location>
</feature>
<dbReference type="AlphaFoldDB" id="A0A9W9DNJ8"/>
<dbReference type="OrthoDB" id="8062037at2759"/>
<reference evidence="2" key="1">
    <citation type="submission" date="2022-08" db="EMBL/GenBank/DDBJ databases">
        <title>A Global Phylogenomic Analysis of the Shiitake Genus Lentinula.</title>
        <authorList>
            <consortium name="DOE Joint Genome Institute"/>
            <person name="Sierra-Patev S."/>
            <person name="Min B."/>
            <person name="Naranjo-Ortiz M."/>
            <person name="Looney B."/>
            <person name="Konkel Z."/>
            <person name="Slot J.C."/>
            <person name="Sakamoto Y."/>
            <person name="Steenwyk J.L."/>
            <person name="Rokas A."/>
            <person name="Carro J."/>
            <person name="Camarero S."/>
            <person name="Ferreira P."/>
            <person name="Molpeceres G."/>
            <person name="Ruiz-Duenas F.J."/>
            <person name="Serrano A."/>
            <person name="Henrissat B."/>
            <person name="Drula E."/>
            <person name="Hughes K.W."/>
            <person name="Mata J.L."/>
            <person name="Ishikawa N.K."/>
            <person name="Vargas-Isla R."/>
            <person name="Ushijima S."/>
            <person name="Smith C.A."/>
            <person name="Ahrendt S."/>
            <person name="Andreopoulos W."/>
            <person name="He G."/>
            <person name="Labutti K."/>
            <person name="Lipzen A."/>
            <person name="Ng V."/>
            <person name="Riley R."/>
            <person name="Sandor L."/>
            <person name="Barry K."/>
            <person name="Martinez A.T."/>
            <person name="Xiao Y."/>
            <person name="Gibbons J.G."/>
            <person name="Terashima K."/>
            <person name="Grigoriev I.V."/>
            <person name="Hibbett D.S."/>
        </authorList>
    </citation>
    <scope>NUCLEOTIDE SEQUENCE</scope>
    <source>
        <strain evidence="2">JLM2183</strain>
    </source>
</reference>
<proteinExistence type="predicted"/>
<protein>
    <submittedName>
        <fullName evidence="2">Uncharacterized protein</fullName>
    </submittedName>
</protein>
<dbReference type="Proteomes" id="UP001150266">
    <property type="component" value="Unassembled WGS sequence"/>
</dbReference>
<organism evidence="2 3">
    <name type="scientific">Lentinula aciculospora</name>
    <dbReference type="NCBI Taxonomy" id="153920"/>
    <lineage>
        <taxon>Eukaryota</taxon>
        <taxon>Fungi</taxon>
        <taxon>Dikarya</taxon>
        <taxon>Basidiomycota</taxon>
        <taxon>Agaricomycotina</taxon>
        <taxon>Agaricomycetes</taxon>
        <taxon>Agaricomycetidae</taxon>
        <taxon>Agaricales</taxon>
        <taxon>Marasmiineae</taxon>
        <taxon>Omphalotaceae</taxon>
        <taxon>Lentinula</taxon>
    </lineage>
</organism>
<feature type="region of interest" description="Disordered" evidence="1">
    <location>
        <begin position="236"/>
        <end position="282"/>
    </location>
</feature>
<feature type="compositionally biased region" description="Low complexity" evidence="1">
    <location>
        <begin position="249"/>
        <end position="260"/>
    </location>
</feature>
<evidence type="ECO:0000313" key="3">
    <source>
        <dbReference type="Proteomes" id="UP001150266"/>
    </source>
</evidence>
<feature type="compositionally biased region" description="Polar residues" evidence="1">
    <location>
        <begin position="37"/>
        <end position="73"/>
    </location>
</feature>
<feature type="compositionally biased region" description="Basic and acidic residues" evidence="1">
    <location>
        <begin position="21"/>
        <end position="30"/>
    </location>
</feature>
<keyword evidence="3" id="KW-1185">Reference proteome</keyword>